<dbReference type="EMBL" id="CP059851">
    <property type="protein sequence ID" value="QMW23350.1"/>
    <property type="molecule type" value="Genomic_DNA"/>
</dbReference>
<organism evidence="1 2">
    <name type="scientific">Sandaracinobacteroides saxicola</name>
    <dbReference type="NCBI Taxonomy" id="2759707"/>
    <lineage>
        <taxon>Bacteria</taxon>
        <taxon>Pseudomonadati</taxon>
        <taxon>Pseudomonadota</taxon>
        <taxon>Alphaproteobacteria</taxon>
        <taxon>Sphingomonadales</taxon>
        <taxon>Sphingosinicellaceae</taxon>
        <taxon>Sandaracinobacteroides</taxon>
    </lineage>
</organism>
<dbReference type="AlphaFoldDB" id="A0A7G5IJ08"/>
<evidence type="ECO:0000313" key="2">
    <source>
        <dbReference type="Proteomes" id="UP000515292"/>
    </source>
</evidence>
<keyword evidence="2" id="KW-1185">Reference proteome</keyword>
<dbReference type="InterPro" id="IPR009211">
    <property type="entry name" value="TagJ"/>
</dbReference>
<gene>
    <name evidence="1" type="ORF">H3309_02270</name>
</gene>
<dbReference type="Proteomes" id="UP000515292">
    <property type="component" value="Chromosome"/>
</dbReference>
<dbReference type="Pfam" id="PF07024">
    <property type="entry name" value="ImpE"/>
    <property type="match status" value="1"/>
</dbReference>
<accession>A0A7G5IJ08</accession>
<dbReference type="RefSeq" id="WP_182297120.1">
    <property type="nucleotide sequence ID" value="NZ_CP059851.1"/>
</dbReference>
<evidence type="ECO:0000313" key="1">
    <source>
        <dbReference type="EMBL" id="QMW23350.1"/>
    </source>
</evidence>
<dbReference type="Gene3D" id="1.25.40.10">
    <property type="entry name" value="Tetratricopeptide repeat domain"/>
    <property type="match status" value="1"/>
</dbReference>
<sequence>MDAEALLKSGDLVGARASLAELLRREPGNAKARQFFWQLIAVAGEWEKAGTQLRALSSAEPKAMMLASVYNQALAAMLVRDAVFEGKAKPVSLVGQEPWVEGLLDALHAQVMLLPDAAARQAAALEAAPASEGRLNGEEFAWIADADARFGPMLEVIIGDKYGFIPFAALKRVKAKEPEDLRDFVWQAVDLELRSGQTSAALAPVTYPGTRAAGKPALMLARGTEWLAQGEAELGLGQHLLATDSADIGLLELRELIIA</sequence>
<dbReference type="InterPro" id="IPR011990">
    <property type="entry name" value="TPR-like_helical_dom_sf"/>
</dbReference>
<dbReference type="KEGG" id="sand:H3309_02270"/>
<proteinExistence type="predicted"/>
<dbReference type="PIRSF" id="PIRSF029288">
    <property type="entry name" value="SciE_ImpE"/>
    <property type="match status" value="1"/>
</dbReference>
<protein>
    <submittedName>
        <fullName evidence="1">Virulence protein SciE type</fullName>
    </submittedName>
</protein>
<reference evidence="1 2" key="1">
    <citation type="submission" date="2020-07" db="EMBL/GenBank/DDBJ databases">
        <title>Complete genome sequence for Sandaracinobacter sp. M6.</title>
        <authorList>
            <person name="Tang Y."/>
            <person name="Liu Q."/>
            <person name="Guo Z."/>
            <person name="Lei P."/>
            <person name="Huang B."/>
        </authorList>
    </citation>
    <scope>NUCLEOTIDE SEQUENCE [LARGE SCALE GENOMIC DNA]</scope>
    <source>
        <strain evidence="1 2">M6</strain>
    </source>
</reference>
<name>A0A7G5IJ08_9SPHN</name>
<dbReference type="SUPFAM" id="SSF144059">
    <property type="entry name" value="ImpE-like"/>
    <property type="match status" value="1"/>
</dbReference>